<reference evidence="9 10" key="1">
    <citation type="submission" date="2017-05" db="EMBL/GenBank/DDBJ databases">
        <title>The Genome Sequence of Candida krusei Ckrusei653.</title>
        <authorList>
            <person name="Cuomo C."/>
            <person name="Forche A."/>
            <person name="Young S."/>
            <person name="Abouelleil A."/>
            <person name="Cao P."/>
            <person name="Chapman S."/>
            <person name="Cusick C."/>
            <person name="Shea T."/>
            <person name="Nusbaum C."/>
            <person name="Birren B."/>
        </authorList>
    </citation>
    <scope>NUCLEOTIDE SEQUENCE [LARGE SCALE GENOMIC DNA]</scope>
    <source>
        <strain evidence="9 10">Ckrusei653</strain>
    </source>
</reference>
<comment type="caution">
    <text evidence="9">The sequence shown here is derived from an EMBL/GenBank/DDBJ whole genome shotgun (WGS) entry which is preliminary data.</text>
</comment>
<organism evidence="9 10">
    <name type="scientific">Pichia kudriavzevii</name>
    <name type="common">Yeast</name>
    <name type="synonym">Issatchenkia orientalis</name>
    <dbReference type="NCBI Taxonomy" id="4909"/>
    <lineage>
        <taxon>Eukaryota</taxon>
        <taxon>Fungi</taxon>
        <taxon>Dikarya</taxon>
        <taxon>Ascomycota</taxon>
        <taxon>Saccharomycotina</taxon>
        <taxon>Pichiomycetes</taxon>
        <taxon>Pichiales</taxon>
        <taxon>Pichiaceae</taxon>
        <taxon>Pichia</taxon>
    </lineage>
</organism>
<evidence type="ECO:0000256" key="5">
    <source>
        <dbReference type="ARBA" id="ARBA00023242"/>
    </source>
</evidence>
<dbReference type="InterPro" id="IPR036855">
    <property type="entry name" value="Znf_CCCH_sf"/>
</dbReference>
<evidence type="ECO:0000256" key="2">
    <source>
        <dbReference type="ARBA" id="ARBA00022723"/>
    </source>
</evidence>
<dbReference type="InterPro" id="IPR051767">
    <property type="entry name" value="Nucleoporin_NUP42"/>
</dbReference>
<sequence>MSNRQQVCKFFKQGRCQYGNSCRFYHPQQSNNNYNNYGSVASGNNAFGNQTRGGLGAFGNFASNNNTGFSSSGGNTGNAAQETPQQFCDPKSLTKRQNEMRNDMLELDEMLNISNCIFTSYSLKPPAIANAISNRDFSFEEARVQYYQAQATNTIPQYQQQIANRHNDMKNAVNFIKQNSDKAVRYLQLSLSNQSIPPKPLILVPDFNVPVSATGSGSIFSTSTSSNVSNPFGGQSNPFGSSANLSSGGTFGSSGFGSSTTGAFGNQTSTTGAFGNQTSTTGAFGNQTSVASPFGGSATGKTGLGGGGFGSSGFGSSGFGSSGFGSSGFGTKTSGAFGSVTLSNLAASAQSPFGSSPASTTSGPFGGTSSATASTFGVTNSANATSSFDTGGFGNAGFGKNLGNAFKEHSENANTFNRSSSTNAQSNPFGGVSTGNAFGNKVFGGVFGAQDNSPFGGNSQGNATEFRQSEIEEPKTRIQDLGDKILELFNADTFELGKVPDIPPPLELC</sequence>
<dbReference type="VEuPathDB" id="FungiDB:C5L36_0B06830"/>
<dbReference type="SUPFAM" id="SSF90229">
    <property type="entry name" value="CCCH zinc finger"/>
    <property type="match status" value="1"/>
</dbReference>
<dbReference type="GO" id="GO:0008270">
    <property type="term" value="F:zinc ion binding"/>
    <property type="evidence" value="ECO:0007669"/>
    <property type="project" value="UniProtKB-KW"/>
</dbReference>
<keyword evidence="5" id="KW-0539">Nucleus</keyword>
<keyword evidence="2 6" id="KW-0479">Metal-binding</keyword>
<feature type="domain" description="C3H1-type" evidence="8">
    <location>
        <begin position="2"/>
        <end position="29"/>
    </location>
</feature>
<keyword evidence="3 6" id="KW-0863">Zinc-finger</keyword>
<feature type="compositionally biased region" description="Polar residues" evidence="7">
    <location>
        <begin position="230"/>
        <end position="243"/>
    </location>
</feature>
<feature type="zinc finger region" description="C3H1-type" evidence="6">
    <location>
        <begin position="2"/>
        <end position="29"/>
    </location>
</feature>
<evidence type="ECO:0000313" key="10">
    <source>
        <dbReference type="Proteomes" id="UP000195871"/>
    </source>
</evidence>
<evidence type="ECO:0000256" key="6">
    <source>
        <dbReference type="PROSITE-ProRule" id="PRU00723"/>
    </source>
</evidence>
<dbReference type="AlphaFoldDB" id="A0A1Z8JM44"/>
<dbReference type="SMART" id="SM00356">
    <property type="entry name" value="ZnF_C3H1"/>
    <property type="match status" value="1"/>
</dbReference>
<dbReference type="PROSITE" id="PS50103">
    <property type="entry name" value="ZF_C3H1"/>
    <property type="match status" value="1"/>
</dbReference>
<dbReference type="Gene3D" id="4.10.1000.10">
    <property type="entry name" value="Zinc finger, CCCH-type"/>
    <property type="match status" value="1"/>
</dbReference>
<evidence type="ECO:0000256" key="3">
    <source>
        <dbReference type="ARBA" id="ARBA00022771"/>
    </source>
</evidence>
<dbReference type="PANTHER" id="PTHR46527">
    <property type="entry name" value="NUCLEOPORIN-LIKE PROTEIN 2"/>
    <property type="match status" value="1"/>
</dbReference>
<dbReference type="Pfam" id="PF18044">
    <property type="entry name" value="zf-CCCH_4"/>
    <property type="match status" value="1"/>
</dbReference>
<comment type="subcellular location">
    <subcellularLocation>
        <location evidence="1">Nucleus</location>
    </subcellularLocation>
</comment>
<feature type="region of interest" description="Disordered" evidence="7">
    <location>
        <begin position="268"/>
        <end position="287"/>
    </location>
</feature>
<feature type="compositionally biased region" description="Polar residues" evidence="7">
    <location>
        <begin position="451"/>
        <end position="466"/>
    </location>
</feature>
<dbReference type="InterPro" id="IPR000571">
    <property type="entry name" value="Znf_CCCH"/>
</dbReference>
<evidence type="ECO:0000256" key="4">
    <source>
        <dbReference type="ARBA" id="ARBA00022833"/>
    </source>
</evidence>
<dbReference type="InterPro" id="IPR041367">
    <property type="entry name" value="Znf-CCCH_4"/>
</dbReference>
<accession>A0A1Z8JM44</accession>
<dbReference type="PANTHER" id="PTHR46527:SF1">
    <property type="entry name" value="NUCLEOPORIN NUP42"/>
    <property type="match status" value="1"/>
</dbReference>
<evidence type="ECO:0000256" key="7">
    <source>
        <dbReference type="SAM" id="MobiDB-lite"/>
    </source>
</evidence>
<gene>
    <name evidence="9" type="ORF">CAS74_003784</name>
</gene>
<proteinExistence type="predicted"/>
<dbReference type="EMBL" id="NHMM01000005">
    <property type="protein sequence ID" value="OUT21661.1"/>
    <property type="molecule type" value="Genomic_DNA"/>
</dbReference>
<dbReference type="Proteomes" id="UP000195871">
    <property type="component" value="Unassembled WGS sequence"/>
</dbReference>
<feature type="region of interest" description="Disordered" evidence="7">
    <location>
        <begin position="224"/>
        <end position="243"/>
    </location>
</feature>
<protein>
    <recommendedName>
        <fullName evidence="8">C3H1-type domain-containing protein</fullName>
    </recommendedName>
</protein>
<dbReference type="GO" id="GO:0005634">
    <property type="term" value="C:nucleus"/>
    <property type="evidence" value="ECO:0007669"/>
    <property type="project" value="UniProtKB-SubCell"/>
</dbReference>
<evidence type="ECO:0000313" key="9">
    <source>
        <dbReference type="EMBL" id="OUT21661.1"/>
    </source>
</evidence>
<feature type="compositionally biased region" description="Basic and acidic residues" evidence="7">
    <location>
        <begin position="467"/>
        <end position="476"/>
    </location>
</feature>
<name>A0A1Z8JM44_PICKU</name>
<evidence type="ECO:0000259" key="8">
    <source>
        <dbReference type="PROSITE" id="PS50103"/>
    </source>
</evidence>
<feature type="region of interest" description="Disordered" evidence="7">
    <location>
        <begin position="451"/>
        <end position="476"/>
    </location>
</feature>
<evidence type="ECO:0000256" key="1">
    <source>
        <dbReference type="ARBA" id="ARBA00004123"/>
    </source>
</evidence>
<keyword evidence="4 6" id="KW-0862">Zinc</keyword>